<feature type="compositionally biased region" description="Basic and acidic residues" evidence="1">
    <location>
        <begin position="111"/>
        <end position="122"/>
    </location>
</feature>
<name>A0A6J3FWV0_SAPAP</name>
<proteinExistence type="predicted"/>
<reference evidence="3" key="1">
    <citation type="submission" date="2025-08" db="UniProtKB">
        <authorList>
            <consortium name="RefSeq"/>
        </authorList>
    </citation>
    <scope>IDENTIFICATION</scope>
    <source>
        <tissue evidence="3">Blood</tissue>
    </source>
</reference>
<dbReference type="RefSeq" id="XP_032109840.1">
    <property type="nucleotide sequence ID" value="XM_032253949.1"/>
</dbReference>
<evidence type="ECO:0000313" key="3">
    <source>
        <dbReference type="RefSeq" id="XP_032109840.1"/>
    </source>
</evidence>
<feature type="compositionally biased region" description="Low complexity" evidence="1">
    <location>
        <begin position="9"/>
        <end position="18"/>
    </location>
</feature>
<evidence type="ECO:0000313" key="2">
    <source>
        <dbReference type="Proteomes" id="UP000504640"/>
    </source>
</evidence>
<dbReference type="GeneID" id="116533988"/>
<dbReference type="CTD" id="401115"/>
<sequence length="122" mass="12442">MRAGRGTSPRVARAAGPGVPVPRAAPFPPPAMAPPPACRSPMSPPPLLLLLLSLALLGARVGAEPAGSAVPAQSRPPMRGLPRLRVHAARPAGPAEDSLQPGRPGGQRGPGTEEKLRPGKRM</sequence>
<gene>
    <name evidence="3" type="primary">CUNH4orf48</name>
</gene>
<organism evidence="2 3">
    <name type="scientific">Sapajus apella</name>
    <name type="common">Brown-capped capuchin</name>
    <name type="synonym">Cebus apella</name>
    <dbReference type="NCBI Taxonomy" id="9515"/>
    <lineage>
        <taxon>Eukaryota</taxon>
        <taxon>Metazoa</taxon>
        <taxon>Chordata</taxon>
        <taxon>Craniata</taxon>
        <taxon>Vertebrata</taxon>
        <taxon>Euteleostomi</taxon>
        <taxon>Mammalia</taxon>
        <taxon>Eutheria</taxon>
        <taxon>Euarchontoglires</taxon>
        <taxon>Primates</taxon>
        <taxon>Haplorrhini</taxon>
        <taxon>Platyrrhini</taxon>
        <taxon>Cebidae</taxon>
        <taxon>Cebinae</taxon>
        <taxon>Sapajus</taxon>
    </lineage>
</organism>
<evidence type="ECO:0000256" key="1">
    <source>
        <dbReference type="SAM" id="MobiDB-lite"/>
    </source>
</evidence>
<dbReference type="AlphaFoldDB" id="A0A6J3FWV0"/>
<accession>A0A6J3FWV0</accession>
<protein>
    <submittedName>
        <fullName evidence="3">Neuropeptide-like protein C4orf48 homolog isoform X2</fullName>
    </submittedName>
</protein>
<feature type="region of interest" description="Disordered" evidence="1">
    <location>
        <begin position="63"/>
        <end position="122"/>
    </location>
</feature>
<keyword evidence="2" id="KW-1185">Reference proteome</keyword>
<feature type="region of interest" description="Disordered" evidence="1">
    <location>
        <begin position="1"/>
        <end position="44"/>
    </location>
</feature>
<dbReference type="Proteomes" id="UP000504640">
    <property type="component" value="Unplaced"/>
</dbReference>
<feature type="compositionally biased region" description="Pro residues" evidence="1">
    <location>
        <begin position="19"/>
        <end position="44"/>
    </location>
</feature>